<evidence type="ECO:0000256" key="2">
    <source>
        <dbReference type="SAM" id="MobiDB-lite"/>
    </source>
</evidence>
<dbReference type="InterPro" id="IPR032801">
    <property type="entry name" value="PXL2A/B/C"/>
</dbReference>
<feature type="compositionally biased region" description="Polar residues" evidence="2">
    <location>
        <begin position="277"/>
        <end position="288"/>
    </location>
</feature>
<feature type="compositionally biased region" description="Basic and acidic residues" evidence="2">
    <location>
        <begin position="771"/>
        <end position="784"/>
    </location>
</feature>
<keyword evidence="4" id="KW-1185">Reference proteome</keyword>
<feature type="region of interest" description="Disordered" evidence="2">
    <location>
        <begin position="175"/>
        <end position="290"/>
    </location>
</feature>
<feature type="region of interest" description="Disordered" evidence="2">
    <location>
        <begin position="115"/>
        <end position="150"/>
    </location>
</feature>
<protein>
    <recommendedName>
        <fullName evidence="5">Thioredoxin domain-containing protein</fullName>
    </recommendedName>
</protein>
<keyword evidence="1" id="KW-0175">Coiled coil</keyword>
<feature type="region of interest" description="Disordered" evidence="2">
    <location>
        <begin position="511"/>
        <end position="535"/>
    </location>
</feature>
<evidence type="ECO:0008006" key="5">
    <source>
        <dbReference type="Google" id="ProtNLM"/>
    </source>
</evidence>
<accession>A0AAX4JL41</accession>
<dbReference type="InterPro" id="IPR036249">
    <property type="entry name" value="Thioredoxin-like_sf"/>
</dbReference>
<dbReference type="RefSeq" id="XP_066072357.1">
    <property type="nucleotide sequence ID" value="XM_066216260.1"/>
</dbReference>
<dbReference type="Proteomes" id="UP001355207">
    <property type="component" value="Chromosome 1"/>
</dbReference>
<feature type="compositionally biased region" description="Polar residues" evidence="2">
    <location>
        <begin position="198"/>
        <end position="209"/>
    </location>
</feature>
<feature type="compositionally biased region" description="Basic and acidic residues" evidence="2">
    <location>
        <begin position="460"/>
        <end position="473"/>
    </location>
</feature>
<feature type="region of interest" description="Disordered" evidence="2">
    <location>
        <begin position="58"/>
        <end position="102"/>
    </location>
</feature>
<feature type="region of interest" description="Disordered" evidence="2">
    <location>
        <begin position="762"/>
        <end position="784"/>
    </location>
</feature>
<dbReference type="CDD" id="cd02970">
    <property type="entry name" value="PRX_like2"/>
    <property type="match status" value="1"/>
</dbReference>
<dbReference type="SUPFAM" id="SSF52833">
    <property type="entry name" value="Thioredoxin-like"/>
    <property type="match status" value="1"/>
</dbReference>
<dbReference type="Pfam" id="PF13911">
    <property type="entry name" value="AhpC-TSA_2"/>
    <property type="match status" value="1"/>
</dbReference>
<feature type="region of interest" description="Disordered" evidence="2">
    <location>
        <begin position="1"/>
        <end position="46"/>
    </location>
</feature>
<name>A0AAX4JL41_9TREE</name>
<feature type="compositionally biased region" description="Low complexity" evidence="2">
    <location>
        <begin position="117"/>
        <end position="136"/>
    </location>
</feature>
<dbReference type="Gene3D" id="3.40.30.10">
    <property type="entry name" value="Glutaredoxin"/>
    <property type="match status" value="1"/>
</dbReference>
<feature type="compositionally biased region" description="Low complexity" evidence="2">
    <location>
        <begin position="179"/>
        <end position="197"/>
    </location>
</feature>
<dbReference type="EMBL" id="CP144098">
    <property type="protein sequence ID" value="WWC85594.1"/>
    <property type="molecule type" value="Genomic_DNA"/>
</dbReference>
<feature type="coiled-coil region" evidence="1">
    <location>
        <begin position="733"/>
        <end position="760"/>
    </location>
</feature>
<sequence length="879" mass="96809">MAPLIPKRPAHSRQGSSNTSQSSSFRSLFTQPNSKLSNEPMMQENEVVQKINNRILPVSDFPPQAERRRSSAADFEIGTEEGGTISSPIVPDSPNIPQQHNNKNVPFQIINKHIGSPERSSSTKSTSHSPSHSRSSTINHKRSHSLRRKPVPTLLLNETDNNQSLPVDHPFAASNLRTSTHSKNGSGSASSSLRSCSPTGGRNTPTPTDRYTPVMMNNPPIPDRSMGRTPPPPARKGIISPKKDENAIGPNVSKKKNSRPDTAGTFGGRRSVDESRPTTAAEGSSNLSKGRLQRLDIPTITKEDALNARLISLSLDRPLPPTPSETNKQLDQDPSAASSSSSSSSAKIHSPIARRAPIRSSVDTNGSSSRSMDLFAMLRSGPSRRSQSRSQANSPISPTSPPGIGSIPMKSSSSNRHKSGSGSGLGTQGTHTGSGRYKSKVFRWDSTEKIKKPITPPTTDSDKGSSEEDEFSIDKLPSKKNLWEAGTCFLKDENGDLKCFGDFFPKYHNDPSSSFTDDQQSQTQGKGKSRENLGMGVSTTMEKSATYSTPESKSDTKIRKTVIFFIRHFWCGQCQDYTFASLSLLDPVALEKAGIRVIIISNGSWKIIKAYKKLFNCPFPIYVDGPRRLYQLMGMTKMTNDFGPLFKGRAAYHQRAVPGQLLHGLGNAFFRMPLANPGTLTQLGGEFILTPGWNCEFAHRMTTTSDHMEAPDVLRLAGCANPTKSDVVELELADSQRAELERLEKEMKEWQENRTAELERIRQKKAARRGVNHEHKYEPQHERRDSEFTIQLNGVEDTPESGFEEEVTQALQAPIELVNHLDVSELQDSSKIDAKTFQDIIQEQEMKEKEKLAAGELMLARGKGDLEIQLESVNRSGKI</sequence>
<feature type="compositionally biased region" description="Basic residues" evidence="2">
    <location>
        <begin position="139"/>
        <end position="150"/>
    </location>
</feature>
<gene>
    <name evidence="3" type="ORF">L201_000458</name>
</gene>
<reference evidence="3 4" key="1">
    <citation type="submission" date="2024-01" db="EMBL/GenBank/DDBJ databases">
        <title>Comparative genomics of Cryptococcus and Kwoniella reveals pathogenesis evolution and contrasting modes of karyotype evolution via chromosome fusion or intercentromeric recombination.</title>
        <authorList>
            <person name="Coelho M.A."/>
            <person name="David-Palma M."/>
            <person name="Shea T."/>
            <person name="Bowers K."/>
            <person name="McGinley-Smith S."/>
            <person name="Mohammad A.W."/>
            <person name="Gnirke A."/>
            <person name="Yurkov A.M."/>
            <person name="Nowrousian M."/>
            <person name="Sun S."/>
            <person name="Cuomo C.A."/>
            <person name="Heitman J."/>
        </authorList>
    </citation>
    <scope>NUCLEOTIDE SEQUENCE [LARGE SCALE GENOMIC DNA]</scope>
    <source>
        <strain evidence="3 4">CBS 6074</strain>
    </source>
</reference>
<feature type="compositionally biased region" description="Low complexity" evidence="2">
    <location>
        <begin position="12"/>
        <end position="30"/>
    </location>
</feature>
<organism evidence="3 4">
    <name type="scientific">Kwoniella dendrophila CBS 6074</name>
    <dbReference type="NCBI Taxonomy" id="1295534"/>
    <lineage>
        <taxon>Eukaryota</taxon>
        <taxon>Fungi</taxon>
        <taxon>Dikarya</taxon>
        <taxon>Basidiomycota</taxon>
        <taxon>Agaricomycotina</taxon>
        <taxon>Tremellomycetes</taxon>
        <taxon>Tremellales</taxon>
        <taxon>Cryptococcaceae</taxon>
        <taxon>Kwoniella</taxon>
    </lineage>
</organism>
<feature type="compositionally biased region" description="Polar residues" evidence="2">
    <location>
        <begin position="361"/>
        <end position="371"/>
    </location>
</feature>
<dbReference type="PANTHER" id="PTHR28630:SF3">
    <property type="entry name" value="PEROXIREDOXIN-LIKE 2C"/>
    <property type="match status" value="1"/>
</dbReference>
<feature type="compositionally biased region" description="Basic and acidic residues" evidence="2">
    <location>
        <begin position="442"/>
        <end position="451"/>
    </location>
</feature>
<evidence type="ECO:0000313" key="4">
    <source>
        <dbReference type="Proteomes" id="UP001355207"/>
    </source>
</evidence>
<proteinExistence type="predicted"/>
<dbReference type="PANTHER" id="PTHR28630">
    <property type="match status" value="1"/>
</dbReference>
<dbReference type="GeneID" id="91091130"/>
<feature type="compositionally biased region" description="Low complexity" evidence="2">
    <location>
        <begin position="512"/>
        <end position="524"/>
    </location>
</feature>
<feature type="compositionally biased region" description="Low complexity" evidence="2">
    <location>
        <begin position="335"/>
        <end position="346"/>
    </location>
</feature>
<dbReference type="AlphaFoldDB" id="A0AAX4JL41"/>
<feature type="compositionally biased region" description="Low complexity" evidence="2">
    <location>
        <begin position="379"/>
        <end position="414"/>
    </location>
</feature>
<feature type="region of interest" description="Disordered" evidence="2">
    <location>
        <begin position="315"/>
        <end position="473"/>
    </location>
</feature>
<evidence type="ECO:0000256" key="1">
    <source>
        <dbReference type="SAM" id="Coils"/>
    </source>
</evidence>
<evidence type="ECO:0000313" key="3">
    <source>
        <dbReference type="EMBL" id="WWC85594.1"/>
    </source>
</evidence>